<dbReference type="GO" id="GO:0015144">
    <property type="term" value="F:carbohydrate transmembrane transporter activity"/>
    <property type="evidence" value="ECO:0007669"/>
    <property type="project" value="InterPro"/>
</dbReference>
<comment type="similarity">
    <text evidence="2">Belongs to the TMEM144 family.</text>
</comment>
<feature type="compositionally biased region" description="Polar residues" evidence="6">
    <location>
        <begin position="246"/>
        <end position="257"/>
    </location>
</feature>
<dbReference type="AlphaFoldDB" id="A0A915BFV7"/>
<dbReference type="PANTHER" id="PTHR16119:SF15">
    <property type="entry name" value="TRANSMEMBRANE PROTEIN 144 HOMOLOG"/>
    <property type="match status" value="1"/>
</dbReference>
<name>A0A915BFV7_PARUN</name>
<feature type="transmembrane region" description="Helical" evidence="7">
    <location>
        <begin position="393"/>
        <end position="412"/>
    </location>
</feature>
<comment type="subcellular location">
    <subcellularLocation>
        <location evidence="1">Membrane</location>
        <topology evidence="1">Multi-pass membrane protein</topology>
    </subcellularLocation>
</comment>
<feature type="transmembrane region" description="Helical" evidence="7">
    <location>
        <begin position="127"/>
        <end position="146"/>
    </location>
</feature>
<proteinExistence type="inferred from homology"/>
<evidence type="ECO:0000256" key="7">
    <source>
        <dbReference type="SAM" id="Phobius"/>
    </source>
</evidence>
<keyword evidence="3 7" id="KW-0812">Transmembrane</keyword>
<evidence type="ECO:0000313" key="9">
    <source>
        <dbReference type="WBParaSite" id="PgR038X_g067_t01"/>
    </source>
</evidence>
<dbReference type="InterPro" id="IPR010651">
    <property type="entry name" value="Sugar_transport"/>
</dbReference>
<dbReference type="Pfam" id="PF07857">
    <property type="entry name" value="TMEM144"/>
    <property type="match status" value="1"/>
</dbReference>
<evidence type="ECO:0000256" key="2">
    <source>
        <dbReference type="ARBA" id="ARBA00005731"/>
    </source>
</evidence>
<dbReference type="InterPro" id="IPR012435">
    <property type="entry name" value="TMEM144"/>
</dbReference>
<dbReference type="WBParaSite" id="PgR038X_g067_t01">
    <property type="protein sequence ID" value="PgR038X_g067_t01"/>
    <property type="gene ID" value="PgR038X_g067"/>
</dbReference>
<feature type="transmembrane region" description="Helical" evidence="7">
    <location>
        <begin position="102"/>
        <end position="121"/>
    </location>
</feature>
<sequence>MSRSQYILRKRNDRRLLIRQEKANDGPQISVQQVMEAFLQCSARECFKVADTAMSAEEVVTLAAPAAEKSVVTGLIACGVASVFFGSMFVPIKRFDAGDGLYVQWLMSIAILVISFCTWLWEGLSQFYPLAMLGGMLWCLGNATAVPIIRRLGMAMGILIWNTTNCLSGWAGGNFGLFGMKARPAANPLLNYVGLACVIVGGALFSQVKGNAPAESENKDVALESMSNAERDKLSSDDPQLKRATPTETAPANEDTQSASKDRLIGIGLALVAGCLYGSTFVPVIYVQDNVEGAPSRGLPYVFAHSMGIFLTSNLLFVGYCIIKKNNPLINNRISLPALCAGCIWIVAQTSFFIANENLSQTVSFPIITMLPGCIASVWSIFVFREIRGTRNLRLLAIAIVITLCGALMVGLSKDLVF</sequence>
<organism evidence="8 9">
    <name type="scientific">Parascaris univalens</name>
    <name type="common">Nematode worm</name>
    <dbReference type="NCBI Taxonomy" id="6257"/>
    <lineage>
        <taxon>Eukaryota</taxon>
        <taxon>Metazoa</taxon>
        <taxon>Ecdysozoa</taxon>
        <taxon>Nematoda</taxon>
        <taxon>Chromadorea</taxon>
        <taxon>Rhabditida</taxon>
        <taxon>Spirurina</taxon>
        <taxon>Ascaridomorpha</taxon>
        <taxon>Ascaridoidea</taxon>
        <taxon>Ascarididae</taxon>
        <taxon>Parascaris</taxon>
    </lineage>
</organism>
<keyword evidence="4 7" id="KW-1133">Transmembrane helix</keyword>
<feature type="transmembrane region" description="Helical" evidence="7">
    <location>
        <begin position="264"/>
        <end position="286"/>
    </location>
</feature>
<dbReference type="Proteomes" id="UP000887569">
    <property type="component" value="Unplaced"/>
</dbReference>
<protein>
    <submittedName>
        <fullName evidence="9">Transmembrane protein 144</fullName>
    </submittedName>
</protein>
<feature type="region of interest" description="Disordered" evidence="6">
    <location>
        <begin position="225"/>
        <end position="257"/>
    </location>
</feature>
<evidence type="ECO:0000256" key="5">
    <source>
        <dbReference type="ARBA" id="ARBA00023136"/>
    </source>
</evidence>
<evidence type="ECO:0000256" key="1">
    <source>
        <dbReference type="ARBA" id="ARBA00004141"/>
    </source>
</evidence>
<feature type="transmembrane region" description="Helical" evidence="7">
    <location>
        <begin position="298"/>
        <end position="322"/>
    </location>
</feature>
<feature type="transmembrane region" description="Helical" evidence="7">
    <location>
        <begin position="334"/>
        <end position="355"/>
    </location>
</feature>
<evidence type="ECO:0000256" key="6">
    <source>
        <dbReference type="SAM" id="MobiDB-lite"/>
    </source>
</evidence>
<evidence type="ECO:0000256" key="3">
    <source>
        <dbReference type="ARBA" id="ARBA00022692"/>
    </source>
</evidence>
<dbReference type="PANTHER" id="PTHR16119">
    <property type="entry name" value="TRANSMEMBRANE PROTEIN 144"/>
    <property type="match status" value="1"/>
</dbReference>
<feature type="transmembrane region" description="Helical" evidence="7">
    <location>
        <begin position="189"/>
        <end position="206"/>
    </location>
</feature>
<evidence type="ECO:0000256" key="4">
    <source>
        <dbReference type="ARBA" id="ARBA00022989"/>
    </source>
</evidence>
<keyword evidence="5 7" id="KW-0472">Membrane</keyword>
<evidence type="ECO:0000313" key="8">
    <source>
        <dbReference type="Proteomes" id="UP000887569"/>
    </source>
</evidence>
<dbReference type="GO" id="GO:0016020">
    <property type="term" value="C:membrane"/>
    <property type="evidence" value="ECO:0007669"/>
    <property type="project" value="UniProtKB-SubCell"/>
</dbReference>
<accession>A0A915BFV7</accession>
<feature type="transmembrane region" description="Helical" evidence="7">
    <location>
        <begin position="71"/>
        <end position="90"/>
    </location>
</feature>
<feature type="transmembrane region" description="Helical" evidence="7">
    <location>
        <begin position="367"/>
        <end position="384"/>
    </location>
</feature>
<reference evidence="9" key="1">
    <citation type="submission" date="2022-11" db="UniProtKB">
        <authorList>
            <consortium name="WormBaseParasite"/>
        </authorList>
    </citation>
    <scope>IDENTIFICATION</scope>
</reference>
<feature type="compositionally biased region" description="Basic and acidic residues" evidence="6">
    <location>
        <begin position="229"/>
        <end position="241"/>
    </location>
</feature>
<keyword evidence="8" id="KW-1185">Reference proteome</keyword>